<evidence type="ECO:0000313" key="3">
    <source>
        <dbReference type="Proteomes" id="UP000324831"/>
    </source>
</evidence>
<evidence type="ECO:0000256" key="1">
    <source>
        <dbReference type="SAM" id="MobiDB-lite"/>
    </source>
</evidence>
<sequence>MKPSFLPKAGAALVTGGALGGGGVAAYKHTTPRNWQEGLEWEGFSFIESIENETEKANAYKAIYLSYKDSGISTDISGSNADNNWNKIQEWCKSELGKPYKKWGEAANKEREKIIKYCEDTRPVTVEAHLQKLGINKDLWIKNKSNDDDSYKIMFAVYRYYDPFLEEINKVEKEESKHNKDTAVDTGSERLKKYCEEQLSKKTKEVEDFEGLYNRLVWWCQPLEKTTVEERIKQEHPGWEKEEEETSSDNGNGKWNQIKGYWQMTEVVFKVVKPGENNGQNLQGSDYQKFCTDNLRKKLHENDVYQKNYLVAKVVCVKQEVQAELFAIDLNKAIAKAAAKKE</sequence>
<dbReference type="Proteomes" id="UP000324831">
    <property type="component" value="Unassembled WGS sequence"/>
</dbReference>
<name>A0A478FTQ4_9MOLU</name>
<dbReference type="AlphaFoldDB" id="A0A478FTQ4"/>
<gene>
    <name evidence="2" type="ORF">MHSWG343_04060</name>
</gene>
<feature type="region of interest" description="Disordered" evidence="1">
    <location>
        <begin position="231"/>
        <end position="255"/>
    </location>
</feature>
<proteinExistence type="predicted"/>
<protein>
    <submittedName>
        <fullName evidence="2">Uncharacterized protein</fullName>
    </submittedName>
</protein>
<feature type="compositionally biased region" description="Basic and acidic residues" evidence="1">
    <location>
        <begin position="231"/>
        <end position="240"/>
    </location>
</feature>
<dbReference type="EMBL" id="BIMN01000002">
    <property type="protein sequence ID" value="GCE63410.1"/>
    <property type="molecule type" value="Genomic_DNA"/>
</dbReference>
<organism evidence="2 3">
    <name type="scientific">Candidatus Mycoplasma haematohominis</name>
    <dbReference type="NCBI Taxonomy" id="1494318"/>
    <lineage>
        <taxon>Bacteria</taxon>
        <taxon>Bacillati</taxon>
        <taxon>Mycoplasmatota</taxon>
        <taxon>Mollicutes</taxon>
        <taxon>Mycoplasmataceae</taxon>
        <taxon>Mycoplasma</taxon>
    </lineage>
</organism>
<reference evidence="2 3" key="1">
    <citation type="submission" date="2019-01" db="EMBL/GenBank/DDBJ databases">
        <title>Draft genome sequences of Candidatus Mycoplasma haemohominis SWG34-3 identified from a patient with pyrexia, anemia and liver dysfunction.</title>
        <authorList>
            <person name="Sekizuka T."/>
            <person name="Hattori N."/>
            <person name="Katano H."/>
            <person name="Takuma T."/>
            <person name="Ito T."/>
            <person name="Arai N."/>
            <person name="Yanai R."/>
            <person name="Ishii S."/>
            <person name="Miura Y."/>
            <person name="Tokunaga T."/>
            <person name="Watanabe H."/>
            <person name="Nomura N."/>
            <person name="Eguchi J."/>
            <person name="Arai T."/>
            <person name="Hasegawa H."/>
            <person name="Nakamaki T."/>
            <person name="Wakita T."/>
            <person name="Niki Y."/>
            <person name="Kuroda M."/>
        </authorList>
    </citation>
    <scope>NUCLEOTIDE SEQUENCE [LARGE SCALE GENOMIC DNA]</scope>
    <source>
        <strain evidence="2">SWG34-3</strain>
    </source>
</reference>
<comment type="caution">
    <text evidence="2">The sequence shown here is derived from an EMBL/GenBank/DDBJ whole genome shotgun (WGS) entry which is preliminary data.</text>
</comment>
<accession>A0A478FTQ4</accession>
<evidence type="ECO:0000313" key="2">
    <source>
        <dbReference type="EMBL" id="GCE63410.1"/>
    </source>
</evidence>